<gene>
    <name evidence="1" type="ORF">SFRICE_012936</name>
</gene>
<reference evidence="1" key="1">
    <citation type="submission" date="2016-07" db="EMBL/GenBank/DDBJ databases">
        <authorList>
            <person name="Bretaudeau A."/>
        </authorList>
    </citation>
    <scope>NUCLEOTIDE SEQUENCE</scope>
    <source>
        <strain evidence="1">Rice</strain>
        <tissue evidence="1">Whole body</tissue>
    </source>
</reference>
<accession>A0A2H1W7Z8</accession>
<proteinExistence type="predicted"/>
<name>A0A2H1W7Z8_SPOFR</name>
<organism evidence="1">
    <name type="scientific">Spodoptera frugiperda</name>
    <name type="common">Fall armyworm</name>
    <dbReference type="NCBI Taxonomy" id="7108"/>
    <lineage>
        <taxon>Eukaryota</taxon>
        <taxon>Metazoa</taxon>
        <taxon>Ecdysozoa</taxon>
        <taxon>Arthropoda</taxon>
        <taxon>Hexapoda</taxon>
        <taxon>Insecta</taxon>
        <taxon>Pterygota</taxon>
        <taxon>Neoptera</taxon>
        <taxon>Endopterygota</taxon>
        <taxon>Lepidoptera</taxon>
        <taxon>Glossata</taxon>
        <taxon>Ditrysia</taxon>
        <taxon>Noctuoidea</taxon>
        <taxon>Noctuidae</taxon>
        <taxon>Amphipyrinae</taxon>
        <taxon>Spodoptera</taxon>
    </lineage>
</organism>
<dbReference type="EMBL" id="ODYU01006894">
    <property type="protein sequence ID" value="SOQ49153.1"/>
    <property type="molecule type" value="Genomic_DNA"/>
</dbReference>
<sequence>MTYPALGGTRGSIRFLLTKHHPVPTPALIRKRGNTIGRRDLQNVPAAPPELGLHVCRDAFLRSTRHVDVPALAARVVARHRLAFQMQYLKANTSCLCEPGTMYRQPLSALTGSMAVHVATILFAGRNGKYRRSWGDKYTFRVTRTV</sequence>
<protein>
    <submittedName>
        <fullName evidence="1">SFRICE_012936</fullName>
    </submittedName>
</protein>
<dbReference type="AlphaFoldDB" id="A0A2H1W7Z8"/>
<evidence type="ECO:0000313" key="1">
    <source>
        <dbReference type="EMBL" id="SOQ49153.1"/>
    </source>
</evidence>